<reference evidence="9" key="1">
    <citation type="submission" date="2018-09" db="EMBL/GenBank/DDBJ databases">
        <authorList>
            <person name="Zhu H."/>
        </authorList>
    </citation>
    <scope>NUCLEOTIDE SEQUENCE [LARGE SCALE GENOMIC DNA]</scope>
    <source>
        <strain evidence="9">K1R23-30</strain>
    </source>
</reference>
<dbReference type="OrthoDB" id="9780340at2"/>
<keyword evidence="5" id="KW-0676">Redox-active center</keyword>
<sequence>MVRIFDHSHALCRGLRIHNCIAYYYPTQGIQVKQKTLFIATTVILAVAFALGISLYKSRKVEQVTQATSQNSEALVRFHSPSLGNASAPVHIVEFLDPACEACRAFYPFVKELMAAHPEKIRLSIRYAPFHQGADQVVKVLEASRKQGKYWQALEALLVAQPQWAPDHSAHLDLVWPHLEGLGLDMSRLKEDMKSQELVQLIEQDLQDVKTLNVKGTPEFYVNGKPLPSFGPEQLQKLVEQELASTGTAK</sequence>
<keyword evidence="6" id="KW-0812">Transmembrane</keyword>
<proteinExistence type="inferred from homology"/>
<dbReference type="InterPro" id="IPR036249">
    <property type="entry name" value="Thioredoxin-like_sf"/>
</dbReference>
<evidence type="ECO:0000256" key="5">
    <source>
        <dbReference type="ARBA" id="ARBA00023284"/>
    </source>
</evidence>
<keyword evidence="3" id="KW-0560">Oxidoreductase</keyword>
<comment type="caution">
    <text evidence="8">The sequence shown here is derived from an EMBL/GenBank/DDBJ whole genome shotgun (WGS) entry which is preliminary data.</text>
</comment>
<evidence type="ECO:0000313" key="8">
    <source>
        <dbReference type="EMBL" id="RJF91998.1"/>
    </source>
</evidence>
<feature type="transmembrane region" description="Helical" evidence="6">
    <location>
        <begin position="37"/>
        <end position="56"/>
    </location>
</feature>
<dbReference type="AlphaFoldDB" id="A0A3A3FHY1"/>
<feature type="domain" description="Thioredoxin" evidence="7">
    <location>
        <begin position="55"/>
        <end position="244"/>
    </location>
</feature>
<dbReference type="Gene3D" id="3.40.30.10">
    <property type="entry name" value="Glutaredoxin"/>
    <property type="match status" value="1"/>
</dbReference>
<dbReference type="EMBL" id="QYUO01000003">
    <property type="protein sequence ID" value="RJF91998.1"/>
    <property type="molecule type" value="Genomic_DNA"/>
</dbReference>
<dbReference type="GO" id="GO:0016491">
    <property type="term" value="F:oxidoreductase activity"/>
    <property type="evidence" value="ECO:0007669"/>
    <property type="project" value="UniProtKB-KW"/>
</dbReference>
<gene>
    <name evidence="8" type="ORF">D3871_25390</name>
</gene>
<keyword evidence="6" id="KW-1133">Transmembrane helix</keyword>
<evidence type="ECO:0000256" key="3">
    <source>
        <dbReference type="ARBA" id="ARBA00023002"/>
    </source>
</evidence>
<evidence type="ECO:0000313" key="9">
    <source>
        <dbReference type="Proteomes" id="UP000265955"/>
    </source>
</evidence>
<evidence type="ECO:0000256" key="6">
    <source>
        <dbReference type="SAM" id="Phobius"/>
    </source>
</evidence>
<evidence type="ECO:0000256" key="4">
    <source>
        <dbReference type="ARBA" id="ARBA00023157"/>
    </source>
</evidence>
<organism evidence="8 9">
    <name type="scientific">Noviherbaspirillum saxi</name>
    <dbReference type="NCBI Taxonomy" id="2320863"/>
    <lineage>
        <taxon>Bacteria</taxon>
        <taxon>Pseudomonadati</taxon>
        <taxon>Pseudomonadota</taxon>
        <taxon>Betaproteobacteria</taxon>
        <taxon>Burkholderiales</taxon>
        <taxon>Oxalobacteraceae</taxon>
        <taxon>Noviherbaspirillum</taxon>
    </lineage>
</organism>
<dbReference type="SUPFAM" id="SSF52833">
    <property type="entry name" value="Thioredoxin-like"/>
    <property type="match status" value="1"/>
</dbReference>
<protein>
    <submittedName>
        <fullName evidence="8">Disulfide bond formation protein DsbA</fullName>
    </submittedName>
</protein>
<dbReference type="Pfam" id="PF13462">
    <property type="entry name" value="Thioredoxin_4"/>
    <property type="match status" value="1"/>
</dbReference>
<accession>A0A3A3FHY1</accession>
<evidence type="ECO:0000256" key="1">
    <source>
        <dbReference type="ARBA" id="ARBA00005791"/>
    </source>
</evidence>
<dbReference type="PANTHER" id="PTHR13887">
    <property type="entry name" value="GLUTATHIONE S-TRANSFERASE KAPPA"/>
    <property type="match status" value="1"/>
</dbReference>
<name>A0A3A3FHY1_9BURK</name>
<dbReference type="InterPro" id="IPR012336">
    <property type="entry name" value="Thioredoxin-like_fold"/>
</dbReference>
<dbReference type="Proteomes" id="UP000265955">
    <property type="component" value="Unassembled WGS sequence"/>
</dbReference>
<keyword evidence="6" id="KW-0472">Membrane</keyword>
<keyword evidence="2" id="KW-0732">Signal</keyword>
<dbReference type="PANTHER" id="PTHR13887:SF14">
    <property type="entry name" value="DISULFIDE BOND FORMATION PROTEIN D"/>
    <property type="match status" value="1"/>
</dbReference>
<evidence type="ECO:0000256" key="2">
    <source>
        <dbReference type="ARBA" id="ARBA00022729"/>
    </source>
</evidence>
<keyword evidence="4" id="KW-1015">Disulfide bond</keyword>
<keyword evidence="9" id="KW-1185">Reference proteome</keyword>
<dbReference type="PROSITE" id="PS51352">
    <property type="entry name" value="THIOREDOXIN_2"/>
    <property type="match status" value="1"/>
</dbReference>
<comment type="similarity">
    <text evidence="1">Belongs to the thioredoxin family. DsbA subfamily.</text>
</comment>
<evidence type="ECO:0000259" key="7">
    <source>
        <dbReference type="PROSITE" id="PS51352"/>
    </source>
</evidence>
<dbReference type="InterPro" id="IPR013766">
    <property type="entry name" value="Thioredoxin_domain"/>
</dbReference>